<evidence type="ECO:0000313" key="2">
    <source>
        <dbReference type="Proteomes" id="UP000587760"/>
    </source>
</evidence>
<dbReference type="EMBL" id="JACHGJ010000006">
    <property type="protein sequence ID" value="MBB6481350.1"/>
    <property type="molecule type" value="Genomic_DNA"/>
</dbReference>
<dbReference type="NCBIfam" id="TIGR02122">
    <property type="entry name" value="TRAP_TAXI"/>
    <property type="match status" value="1"/>
</dbReference>
<dbReference type="SUPFAM" id="SSF53850">
    <property type="entry name" value="Periplasmic binding protein-like II"/>
    <property type="match status" value="1"/>
</dbReference>
<dbReference type="PANTHER" id="PTHR42941:SF1">
    <property type="entry name" value="SLL1037 PROTEIN"/>
    <property type="match status" value="1"/>
</dbReference>
<dbReference type="PROSITE" id="PS51257">
    <property type="entry name" value="PROKAR_LIPOPROTEIN"/>
    <property type="match status" value="1"/>
</dbReference>
<protein>
    <recommendedName>
        <fullName evidence="3">TRAP transporter solute receptor, TAXI family</fullName>
    </recommendedName>
</protein>
<comment type="caution">
    <text evidence="1">The sequence shown here is derived from an EMBL/GenBank/DDBJ whole genome shotgun (WGS) entry which is preliminary data.</text>
</comment>
<dbReference type="AlphaFoldDB" id="A0A841REC3"/>
<organism evidence="1 2">
    <name type="scientific">Spirochaeta isovalerica</name>
    <dbReference type="NCBI Taxonomy" id="150"/>
    <lineage>
        <taxon>Bacteria</taxon>
        <taxon>Pseudomonadati</taxon>
        <taxon>Spirochaetota</taxon>
        <taxon>Spirochaetia</taxon>
        <taxon>Spirochaetales</taxon>
        <taxon>Spirochaetaceae</taxon>
        <taxon>Spirochaeta</taxon>
    </lineage>
</organism>
<gene>
    <name evidence="1" type="ORF">HNR50_003030</name>
</gene>
<name>A0A841REC3_9SPIO</name>
<sequence length="326" mass="35391">MRIKIILLIVTTVLLLTGCKGESEEKSSPRTYVSIGTGGVTGVYYPTGGAISTIVNKKSNEYNLNVSAESTGGSVFNINAIMNGDMAFGIVQSDRQAQAYRGEAEWSESGPQEKLRSVFSIHPESVTILAAVDAGIESISDLKGKTVNIGNPGSGNRGNAIDALENGGINWETDLIAEGMKASEAAKMLQEGRIDAYFYTVGHPSSSFKEATAGRRAVKFIPVTDIQNLLDKYSYYAKSEIPIEFYPNAANEENIPTYGVKATLCTSSDVPDYIVYVVTKEIFDNFEEFKTLHPAYGLLTRENMLDGLTAPIHDGAMKYYREAGLK</sequence>
<dbReference type="Gene3D" id="3.40.190.10">
    <property type="entry name" value="Periplasmic binding protein-like II"/>
    <property type="match status" value="2"/>
</dbReference>
<evidence type="ECO:0008006" key="3">
    <source>
        <dbReference type="Google" id="ProtNLM"/>
    </source>
</evidence>
<accession>A0A841REC3</accession>
<dbReference type="Pfam" id="PF16868">
    <property type="entry name" value="NMT1_3"/>
    <property type="match status" value="1"/>
</dbReference>
<dbReference type="Proteomes" id="UP000587760">
    <property type="component" value="Unassembled WGS sequence"/>
</dbReference>
<dbReference type="PANTHER" id="PTHR42941">
    <property type="entry name" value="SLL1037 PROTEIN"/>
    <property type="match status" value="1"/>
</dbReference>
<evidence type="ECO:0000313" key="1">
    <source>
        <dbReference type="EMBL" id="MBB6481350.1"/>
    </source>
</evidence>
<reference evidence="1 2" key="1">
    <citation type="submission" date="2020-08" db="EMBL/GenBank/DDBJ databases">
        <title>Genomic Encyclopedia of Type Strains, Phase IV (KMG-IV): sequencing the most valuable type-strain genomes for metagenomic binning, comparative biology and taxonomic classification.</title>
        <authorList>
            <person name="Goeker M."/>
        </authorList>
    </citation>
    <scope>NUCLEOTIDE SEQUENCE [LARGE SCALE GENOMIC DNA]</scope>
    <source>
        <strain evidence="1 2">DSM 2461</strain>
    </source>
</reference>
<proteinExistence type="predicted"/>
<dbReference type="RefSeq" id="WP_184747602.1">
    <property type="nucleotide sequence ID" value="NZ_JACHGJ010000006.1"/>
</dbReference>
<dbReference type="CDD" id="cd13568">
    <property type="entry name" value="PBP2_TAXI_TRAP_like_3"/>
    <property type="match status" value="1"/>
</dbReference>
<keyword evidence="2" id="KW-1185">Reference proteome</keyword>
<dbReference type="InterPro" id="IPR011852">
    <property type="entry name" value="TRAP_TAXI"/>
</dbReference>